<dbReference type="GO" id="GO:0017004">
    <property type="term" value="P:cytochrome complex assembly"/>
    <property type="evidence" value="ECO:0007669"/>
    <property type="project" value="UniProtKB-KW"/>
</dbReference>
<dbReference type="InterPro" id="IPR051263">
    <property type="entry name" value="C-type_cytochrome_biogenesis"/>
</dbReference>
<gene>
    <name evidence="9" type="ORF">BECKDK2373B_GA0170837_106015</name>
</gene>
<comment type="subcellular location">
    <subcellularLocation>
        <location evidence="1">Cell envelope</location>
    </subcellularLocation>
</comment>
<feature type="transmembrane region" description="Helical" evidence="7">
    <location>
        <begin position="117"/>
        <end position="137"/>
    </location>
</feature>
<feature type="domain" description="Cytochrome c-type biogenesis protein H TPR" evidence="8">
    <location>
        <begin position="177"/>
        <end position="287"/>
    </location>
</feature>
<keyword evidence="2" id="KW-0677">Repeat</keyword>
<name>A0A450SRH9_9GAMM</name>
<dbReference type="InterPro" id="IPR019734">
    <property type="entry name" value="TPR_rpt"/>
</dbReference>
<keyword evidence="7" id="KW-0812">Transmembrane</keyword>
<evidence type="ECO:0000256" key="5">
    <source>
        <dbReference type="PROSITE-ProRule" id="PRU00339"/>
    </source>
</evidence>
<feature type="transmembrane region" description="Helical" evidence="7">
    <location>
        <begin position="6"/>
        <end position="25"/>
    </location>
</feature>
<organism evidence="9">
    <name type="scientific">Candidatus Kentrum sp. DK</name>
    <dbReference type="NCBI Taxonomy" id="2126562"/>
    <lineage>
        <taxon>Bacteria</taxon>
        <taxon>Pseudomonadati</taxon>
        <taxon>Pseudomonadota</taxon>
        <taxon>Gammaproteobacteria</taxon>
        <taxon>Candidatus Kentrum</taxon>
    </lineage>
</organism>
<dbReference type="NCBIfam" id="TIGR03142">
    <property type="entry name" value="cytochro_ccmI"/>
    <property type="match status" value="1"/>
</dbReference>
<dbReference type="AlphaFoldDB" id="A0A450SRH9"/>
<feature type="region of interest" description="Disordered" evidence="6">
    <location>
        <begin position="305"/>
        <end position="324"/>
    </location>
</feature>
<evidence type="ECO:0000256" key="3">
    <source>
        <dbReference type="ARBA" id="ARBA00022748"/>
    </source>
</evidence>
<keyword evidence="7" id="KW-0472">Membrane</keyword>
<keyword evidence="3" id="KW-0201">Cytochrome c-type biogenesis</keyword>
<evidence type="ECO:0000256" key="1">
    <source>
        <dbReference type="ARBA" id="ARBA00004196"/>
    </source>
</evidence>
<evidence type="ECO:0000259" key="8">
    <source>
        <dbReference type="Pfam" id="PF23914"/>
    </source>
</evidence>
<dbReference type="GO" id="GO:0005886">
    <property type="term" value="C:plasma membrane"/>
    <property type="evidence" value="ECO:0007669"/>
    <property type="project" value="TreeGrafter"/>
</dbReference>
<dbReference type="InterPro" id="IPR011990">
    <property type="entry name" value="TPR-like_helical_dom_sf"/>
</dbReference>
<reference evidence="9" key="1">
    <citation type="submission" date="2019-02" db="EMBL/GenBank/DDBJ databases">
        <authorList>
            <person name="Gruber-Vodicka R. H."/>
            <person name="Seah K. B. B."/>
        </authorList>
    </citation>
    <scope>NUCLEOTIDE SEQUENCE</scope>
    <source>
        <strain evidence="9">BECK_DK47</strain>
    </source>
</reference>
<dbReference type="PANTHER" id="PTHR47870:SF4">
    <property type="entry name" value="CYTOCHROME C-TYPE BIOGENESIS PROTEIN CYCH"/>
    <property type="match status" value="1"/>
</dbReference>
<dbReference type="InterPro" id="IPR056413">
    <property type="entry name" value="TPR_CcmH_CycH"/>
</dbReference>
<dbReference type="InterPro" id="IPR017560">
    <property type="entry name" value="Cyt_c_biogenesis_CcmI"/>
</dbReference>
<dbReference type="PROSITE" id="PS50005">
    <property type="entry name" value="TPR"/>
    <property type="match status" value="1"/>
</dbReference>
<protein>
    <submittedName>
        <fullName evidence="9">Cytochrome c-type biogenesis protein CcmI</fullName>
    </submittedName>
</protein>
<dbReference type="Gene3D" id="1.25.40.10">
    <property type="entry name" value="Tetratricopeptide repeat domain"/>
    <property type="match status" value="1"/>
</dbReference>
<dbReference type="SUPFAM" id="SSF48452">
    <property type="entry name" value="TPR-like"/>
    <property type="match status" value="1"/>
</dbReference>
<sequence>MGIFVLITTILVIIGLAFVLPPILGRGKKAGYDRKTLNAAIYRERLSELERQHRDRALDEAAFERARVELRRAALSDLTDGDSAKVESSPSPERTGTGNAAEEAARPMPLATGTRRATALLVALALPVAGFGLYFHWGSLDALTEGATPGASAEHAGARSSGSSQALPPLEDMVDRLAARLKKAPDNPEGWLMLGRSYTLLGRSEEALAAFAEAWRRQPENPEILVSYAESLAGGNQGNMAGRPSELLRSALAIDPDFPPALWLAGVAAYQQTRYGEAIAHWERLQKGDGISEKEQKMLTEILSEAREKTKKQGDSAKPRKAEN</sequence>
<dbReference type="Pfam" id="PF23914">
    <property type="entry name" value="TPR_CcmH_CycH"/>
    <property type="match status" value="1"/>
</dbReference>
<feature type="region of interest" description="Disordered" evidence="6">
    <location>
        <begin position="79"/>
        <end position="108"/>
    </location>
</feature>
<dbReference type="PANTHER" id="PTHR47870">
    <property type="entry name" value="CYTOCHROME C-TYPE BIOGENESIS PROTEIN CCMH"/>
    <property type="match status" value="1"/>
</dbReference>
<keyword evidence="7" id="KW-1133">Transmembrane helix</keyword>
<dbReference type="GO" id="GO:0030313">
    <property type="term" value="C:cell envelope"/>
    <property type="evidence" value="ECO:0007669"/>
    <property type="project" value="UniProtKB-SubCell"/>
</dbReference>
<feature type="repeat" description="TPR" evidence="5">
    <location>
        <begin position="188"/>
        <end position="221"/>
    </location>
</feature>
<proteinExistence type="predicted"/>
<keyword evidence="4 5" id="KW-0802">TPR repeat</keyword>
<dbReference type="EMBL" id="CAADEX010000060">
    <property type="protein sequence ID" value="VFJ56659.1"/>
    <property type="molecule type" value="Genomic_DNA"/>
</dbReference>
<accession>A0A450SRH9</accession>
<evidence type="ECO:0000256" key="7">
    <source>
        <dbReference type="SAM" id="Phobius"/>
    </source>
</evidence>
<evidence type="ECO:0000256" key="4">
    <source>
        <dbReference type="ARBA" id="ARBA00022803"/>
    </source>
</evidence>
<evidence type="ECO:0000256" key="6">
    <source>
        <dbReference type="SAM" id="MobiDB-lite"/>
    </source>
</evidence>
<evidence type="ECO:0000313" key="9">
    <source>
        <dbReference type="EMBL" id="VFJ56659.1"/>
    </source>
</evidence>
<feature type="region of interest" description="Disordered" evidence="6">
    <location>
        <begin position="147"/>
        <end position="168"/>
    </location>
</feature>
<evidence type="ECO:0000256" key="2">
    <source>
        <dbReference type="ARBA" id="ARBA00022737"/>
    </source>
</evidence>
<feature type="compositionally biased region" description="Polar residues" evidence="6">
    <location>
        <begin position="86"/>
        <end position="98"/>
    </location>
</feature>